<dbReference type="KEGG" id="mpar:F7D14_19115"/>
<evidence type="ECO:0000256" key="4">
    <source>
        <dbReference type="PROSITE-ProRule" id="PRU00169"/>
    </source>
</evidence>
<keyword evidence="7" id="KW-1185">Reference proteome</keyword>
<dbReference type="GO" id="GO:0000160">
    <property type="term" value="P:phosphorelay signal transduction system"/>
    <property type="evidence" value="ECO:0007669"/>
    <property type="project" value="InterPro"/>
</dbReference>
<dbReference type="Pfam" id="PF00072">
    <property type="entry name" value="Response_reg"/>
    <property type="match status" value="1"/>
</dbReference>
<comment type="caution">
    <text evidence="4">Lacks conserved residue(s) required for the propagation of feature annotation.</text>
</comment>
<evidence type="ECO:0000256" key="3">
    <source>
        <dbReference type="ARBA" id="ARBA00023163"/>
    </source>
</evidence>
<keyword evidence="2" id="KW-0805">Transcription regulation</keyword>
<dbReference type="RefSeq" id="WP_016919582.1">
    <property type="nucleotide sequence ID" value="NZ_CP044331.1"/>
</dbReference>
<evidence type="ECO:0000256" key="1">
    <source>
        <dbReference type="ARBA" id="ARBA00022553"/>
    </source>
</evidence>
<accession>A0A6B8M5V1</accession>
<dbReference type="AlphaFoldDB" id="A0A6B8M5V1"/>
<dbReference type="PANTHER" id="PTHR44591:SF3">
    <property type="entry name" value="RESPONSE REGULATORY DOMAIN-CONTAINING PROTEIN"/>
    <property type="match status" value="1"/>
</dbReference>
<gene>
    <name evidence="6" type="ORF">F7D14_19115</name>
</gene>
<dbReference type="InterPro" id="IPR050595">
    <property type="entry name" value="Bact_response_regulator"/>
</dbReference>
<proteinExistence type="predicted"/>
<dbReference type="Gene3D" id="3.40.50.2300">
    <property type="match status" value="1"/>
</dbReference>
<keyword evidence="3" id="KW-0804">Transcription</keyword>
<sequence>MQIGVEMSKALENKRVFIVDDNEIIRAALQFMLHDEFEAHEVASTANACEKAKTQPPDLILLAEGLPKTEGFGIFAKLRESAPKAKVLIVVEPDSAAFGKECVAAGANGFLAKPLKIEFVRQKVDAMLGRSAGGVTIPLTVLNVR</sequence>
<evidence type="ECO:0000313" key="7">
    <source>
        <dbReference type="Proteomes" id="UP000422569"/>
    </source>
</evidence>
<dbReference type="PROSITE" id="PS50110">
    <property type="entry name" value="RESPONSE_REGULATORY"/>
    <property type="match status" value="1"/>
</dbReference>
<feature type="domain" description="Response regulatory" evidence="5">
    <location>
        <begin position="15"/>
        <end position="128"/>
    </location>
</feature>
<evidence type="ECO:0000256" key="2">
    <source>
        <dbReference type="ARBA" id="ARBA00023015"/>
    </source>
</evidence>
<dbReference type="InterPro" id="IPR001789">
    <property type="entry name" value="Sig_transdc_resp-reg_receiver"/>
</dbReference>
<reference evidence="6 7" key="1">
    <citation type="submission" date="2019-09" db="EMBL/GenBank/DDBJ databases">
        <title>Isolation and complete genome sequencing of Methylocystis species.</title>
        <authorList>
            <person name="Rumah B.L."/>
            <person name="Stead C.E."/>
            <person name="Stevens B.C."/>
            <person name="Minton N.P."/>
            <person name="Grosse-Honebrink A."/>
            <person name="Zhang Y."/>
        </authorList>
    </citation>
    <scope>NUCLEOTIDE SEQUENCE [LARGE SCALE GENOMIC DNA]</scope>
    <source>
        <strain evidence="6 7">BRCS2</strain>
    </source>
</reference>
<dbReference type="CDD" id="cd00156">
    <property type="entry name" value="REC"/>
    <property type="match status" value="1"/>
</dbReference>
<dbReference type="EMBL" id="CP044331">
    <property type="protein sequence ID" value="QGM99384.1"/>
    <property type="molecule type" value="Genomic_DNA"/>
</dbReference>
<dbReference type="PANTHER" id="PTHR44591">
    <property type="entry name" value="STRESS RESPONSE REGULATOR PROTEIN 1"/>
    <property type="match status" value="1"/>
</dbReference>
<dbReference type="SMART" id="SM00448">
    <property type="entry name" value="REC"/>
    <property type="match status" value="1"/>
</dbReference>
<evidence type="ECO:0000313" key="6">
    <source>
        <dbReference type="EMBL" id="QGM99384.1"/>
    </source>
</evidence>
<keyword evidence="1" id="KW-0597">Phosphoprotein</keyword>
<dbReference type="SUPFAM" id="SSF52172">
    <property type="entry name" value="CheY-like"/>
    <property type="match status" value="1"/>
</dbReference>
<protein>
    <submittedName>
        <fullName evidence="6">Response regulator</fullName>
    </submittedName>
</protein>
<dbReference type="Proteomes" id="UP000422569">
    <property type="component" value="Chromosome"/>
</dbReference>
<name>A0A6B8M5V1_9HYPH</name>
<evidence type="ECO:0000259" key="5">
    <source>
        <dbReference type="PROSITE" id="PS50110"/>
    </source>
</evidence>
<dbReference type="InterPro" id="IPR011006">
    <property type="entry name" value="CheY-like_superfamily"/>
</dbReference>
<organism evidence="6 7">
    <name type="scientific">Methylocystis parvus</name>
    <dbReference type="NCBI Taxonomy" id="134"/>
    <lineage>
        <taxon>Bacteria</taxon>
        <taxon>Pseudomonadati</taxon>
        <taxon>Pseudomonadota</taxon>
        <taxon>Alphaproteobacteria</taxon>
        <taxon>Hyphomicrobiales</taxon>
        <taxon>Methylocystaceae</taxon>
        <taxon>Methylocystis</taxon>
    </lineage>
</organism>